<dbReference type="GO" id="GO:0005975">
    <property type="term" value="P:carbohydrate metabolic process"/>
    <property type="evidence" value="ECO:0007669"/>
    <property type="project" value="InterPro"/>
</dbReference>
<reference evidence="2" key="1">
    <citation type="submission" date="2022-10" db="EMBL/GenBank/DDBJ databases">
        <authorList>
            <person name="Turner M.S."/>
            <person name="Huang W."/>
        </authorList>
    </citation>
    <scope>NUCLEOTIDE SEQUENCE</scope>
    <source>
        <strain evidence="2">54</strain>
    </source>
</reference>
<evidence type="ECO:0000313" key="2">
    <source>
        <dbReference type="EMBL" id="MDG4976488.1"/>
    </source>
</evidence>
<dbReference type="EMBL" id="JAOWLV010000003">
    <property type="protein sequence ID" value="MDG4976488.1"/>
    <property type="molecule type" value="Genomic_DNA"/>
</dbReference>
<dbReference type="InterPro" id="IPR037481">
    <property type="entry name" value="LacX"/>
</dbReference>
<name>A0AAP4DU17_9LACT</name>
<dbReference type="Gene3D" id="2.70.98.10">
    <property type="match status" value="1"/>
</dbReference>
<dbReference type="CDD" id="cd09024">
    <property type="entry name" value="Aldose_epim_lacX"/>
    <property type="match status" value="1"/>
</dbReference>
<dbReference type="PANTHER" id="PTHR11122:SF13">
    <property type="entry name" value="GLUCOSE-6-PHOSPHATE 1-EPIMERASE"/>
    <property type="match status" value="1"/>
</dbReference>
<organism evidence="2 3">
    <name type="scientific">Lactococcus lactis</name>
    <dbReference type="NCBI Taxonomy" id="1358"/>
    <lineage>
        <taxon>Bacteria</taxon>
        <taxon>Bacillati</taxon>
        <taxon>Bacillota</taxon>
        <taxon>Bacilli</taxon>
        <taxon>Lactobacillales</taxon>
        <taxon>Streptococcaceae</taxon>
        <taxon>Lactococcus</taxon>
    </lineage>
</organism>
<dbReference type="InterPro" id="IPR011013">
    <property type="entry name" value="Gal_mutarotase_sf_dom"/>
</dbReference>
<sequence length="301" mass="35398">MENQLLTLKNNELTVQINPKGAELTHVIENKNKFDFIWNGSEWPKHAPILFPAIGRSTDDEYLLNQKIYPMQQHGFASDYFFEIIDQKEDQISLSLKDNEETYQSYPFQFELKVTYQLVSKKLKIQFEIKNLSVKKLTFALGFHPAFKLSANFEDYQISFETKDKTLKQFEIVKNPFPYRSGKIIEINKAVSDFPLEFPLEREFFEKGLVIFDNKIEEVKLFSQETDYQMTMKMADFPYLCLWTKEDENLSYLCIEPFQGLPDILNQKQELLQKEGNISLKSNESKTYEVELTFNSNKGES</sequence>
<dbReference type="GO" id="GO:0030246">
    <property type="term" value="F:carbohydrate binding"/>
    <property type="evidence" value="ECO:0007669"/>
    <property type="project" value="InterPro"/>
</dbReference>
<proteinExistence type="predicted"/>
<protein>
    <submittedName>
        <fullName evidence="2">Aldose 1-epimerase family protein</fullName>
    </submittedName>
    <submittedName>
        <fullName evidence="1">Galactose mutarotase-like enzyme</fullName>
    </submittedName>
</protein>
<dbReference type="RefSeq" id="WP_260317784.1">
    <property type="nucleotide sequence ID" value="NZ_JAOQNN010000001.1"/>
</dbReference>
<dbReference type="Proteomes" id="UP001207687">
    <property type="component" value="Unassembled WGS sequence"/>
</dbReference>
<dbReference type="SUPFAM" id="SSF74650">
    <property type="entry name" value="Galactose mutarotase-like"/>
    <property type="match status" value="1"/>
</dbReference>
<dbReference type="InterPro" id="IPR014718">
    <property type="entry name" value="GH-type_carb-bd"/>
</dbReference>
<gene>
    <name evidence="1" type="ORF">M2256_000703</name>
    <name evidence="2" type="ORF">OGZ50_07070</name>
</gene>
<dbReference type="Pfam" id="PF01263">
    <property type="entry name" value="Aldose_epim"/>
    <property type="match status" value="1"/>
</dbReference>
<dbReference type="GO" id="GO:0016853">
    <property type="term" value="F:isomerase activity"/>
    <property type="evidence" value="ECO:0007669"/>
    <property type="project" value="InterPro"/>
</dbReference>
<dbReference type="InterPro" id="IPR008183">
    <property type="entry name" value="Aldose_1/G6P_1-epimerase"/>
</dbReference>
<dbReference type="PANTHER" id="PTHR11122">
    <property type="entry name" value="APOSPORY-ASSOCIATED PROTEIN C-RELATED"/>
    <property type="match status" value="1"/>
</dbReference>
<dbReference type="AlphaFoldDB" id="A0AAP4DU17"/>
<dbReference type="Proteomes" id="UP001152598">
    <property type="component" value="Unassembled WGS sequence"/>
</dbReference>
<evidence type="ECO:0000313" key="1">
    <source>
        <dbReference type="EMBL" id="MCW2280245.1"/>
    </source>
</evidence>
<dbReference type="EMBL" id="JAOQNN010000001">
    <property type="protein sequence ID" value="MCW2280245.1"/>
    <property type="molecule type" value="Genomic_DNA"/>
</dbReference>
<accession>A0AAP4DU17</accession>
<reference evidence="2" key="2">
    <citation type="journal article" date="2023" name="Food Microbiol.">
        <title>Evaluation of the fermentation potential of lactic acid bacteria isolated from herbs, fruits and vegetables as starter cultures in nut-based milk alternatives.</title>
        <authorList>
            <person name="Huang W."/>
            <person name="Dong A."/>
            <person name="Pham H.T."/>
            <person name="Zhou C."/>
            <person name="Huo Z."/>
            <person name="Watjen A.P."/>
            <person name="Prakash S."/>
            <person name="Bang-Berthelsen C.H."/>
            <person name="Turner M.S."/>
        </authorList>
    </citation>
    <scope>NUCLEOTIDE SEQUENCE</scope>
    <source>
        <strain evidence="2">54</strain>
    </source>
</reference>
<comment type="caution">
    <text evidence="2">The sequence shown here is derived from an EMBL/GenBank/DDBJ whole genome shotgun (WGS) entry which is preliminary data.</text>
</comment>
<evidence type="ECO:0000313" key="3">
    <source>
        <dbReference type="Proteomes" id="UP001152598"/>
    </source>
</evidence>
<reference evidence="1" key="3">
    <citation type="submission" date="2023-08" db="EMBL/GenBank/DDBJ databases">
        <title>Genomic analyses of the natural microbiome of Caenorhabditis elegans.</title>
        <authorList>
            <person name="Samuel B."/>
        </authorList>
    </citation>
    <scope>NUCLEOTIDE SEQUENCE</scope>
    <source>
        <strain evidence="1">BIGb0220</strain>
    </source>
</reference>